<protein>
    <recommendedName>
        <fullName evidence="4">4-amino-4-deoxy-L-arabinose transferase</fullName>
    </recommendedName>
</protein>
<keyword evidence="1" id="KW-0472">Membrane</keyword>
<dbReference type="InterPro" id="IPR021214">
    <property type="entry name" value="DUF2568"/>
</dbReference>
<keyword evidence="1" id="KW-1133">Transmembrane helix</keyword>
<feature type="transmembrane region" description="Helical" evidence="1">
    <location>
        <begin position="102"/>
        <end position="121"/>
    </location>
</feature>
<evidence type="ECO:0008006" key="4">
    <source>
        <dbReference type="Google" id="ProtNLM"/>
    </source>
</evidence>
<gene>
    <name evidence="2" type="ORF">JOF34_002024</name>
</gene>
<keyword evidence="3" id="KW-1185">Reference proteome</keyword>
<dbReference type="RefSeq" id="WP_165133968.1">
    <property type="nucleotide sequence ID" value="NZ_CP049253.1"/>
</dbReference>
<evidence type="ECO:0000313" key="2">
    <source>
        <dbReference type="EMBL" id="MBP2437438.1"/>
    </source>
</evidence>
<dbReference type="Proteomes" id="UP001519362">
    <property type="component" value="Unassembled WGS sequence"/>
</dbReference>
<proteinExistence type="predicted"/>
<feature type="transmembrane region" description="Helical" evidence="1">
    <location>
        <begin position="20"/>
        <end position="39"/>
    </location>
</feature>
<comment type="caution">
    <text evidence="2">The sequence shown here is derived from an EMBL/GenBank/DDBJ whole genome shotgun (WGS) entry which is preliminary data.</text>
</comment>
<dbReference type="Pfam" id="PF10823">
    <property type="entry name" value="DUF2568"/>
    <property type="match status" value="1"/>
</dbReference>
<accession>A0ABS4ZKB1</accession>
<organism evidence="2 3">
    <name type="scientific">Microbacterium amylolyticum</name>
    <dbReference type="NCBI Taxonomy" id="936337"/>
    <lineage>
        <taxon>Bacteria</taxon>
        <taxon>Bacillati</taxon>
        <taxon>Actinomycetota</taxon>
        <taxon>Actinomycetes</taxon>
        <taxon>Micrococcales</taxon>
        <taxon>Microbacteriaceae</taxon>
        <taxon>Microbacterium</taxon>
    </lineage>
</organism>
<evidence type="ECO:0000313" key="3">
    <source>
        <dbReference type="Proteomes" id="UP001519362"/>
    </source>
</evidence>
<reference evidence="2 3" key="1">
    <citation type="submission" date="2021-03" db="EMBL/GenBank/DDBJ databases">
        <title>Sequencing the genomes of 1000 actinobacteria strains.</title>
        <authorList>
            <person name="Klenk H.-P."/>
        </authorList>
    </citation>
    <scope>NUCLEOTIDE SEQUENCE [LARGE SCALE GENOMIC DNA]</scope>
    <source>
        <strain evidence="2 3">DSM 24221</strain>
    </source>
</reference>
<dbReference type="EMBL" id="JAGIOL010000001">
    <property type="protein sequence ID" value="MBP2437438.1"/>
    <property type="molecule type" value="Genomic_DNA"/>
</dbReference>
<feature type="transmembrane region" description="Helical" evidence="1">
    <location>
        <begin position="45"/>
        <end position="64"/>
    </location>
</feature>
<feature type="transmembrane region" description="Helical" evidence="1">
    <location>
        <begin position="76"/>
        <end position="96"/>
    </location>
</feature>
<sequence>MTDATATPGASRQRITVLDVLRLLSEIVALAAITAWGILAWPVPWNIATGIAAPLLVIVLWTLFVSPKAVIRVPSAIRIVVELLIFASATASLWALGFAWEGIAVGVFCVAVGLAVGMRSLR</sequence>
<evidence type="ECO:0000256" key="1">
    <source>
        <dbReference type="SAM" id="Phobius"/>
    </source>
</evidence>
<keyword evidence="1" id="KW-0812">Transmembrane</keyword>
<name>A0ABS4ZKB1_9MICO</name>